<dbReference type="GeneID" id="91485294"/>
<keyword evidence="3" id="KW-0489">Methyltransferase</keyword>
<dbReference type="AlphaFoldDB" id="D7AYY2"/>
<dbReference type="InterPro" id="IPR002052">
    <property type="entry name" value="DNA_methylase_N6_adenine_CS"/>
</dbReference>
<sequence>MGAGSDGGGDIARALVGPADIARLAGVRRPAVSNWRRRFVDFPRPVDGTSANPLFALEAVRAWCREHGKVFEADRTDLLWQRVRTEVPDVRLTAFMAYAGRQLTDLLPVGARPEGVPEEWVDLADEVLAGDDPEPVFEELCARLARERGRAETSPELAAWMAELAGIGAGSSVLDPACGTGVLLSAALRRGALTVFGQDRDPDALDIATALLVVPHGVSATAKGDSLRSPAFESSRVDVVLCDPPFRDREWGYEDLVDDPRWVHGLPPRGEGELAWVQHCLSRVRPGGRAVVLLPASVAYRPGGRRIRANLLRSGALRAVLEVPGGAGAEPGRHVWVLVRPEESHGTGDGVLLVASAEASEASRVWGDFATGGQMVPSPYWMVAEVGPLLDEEVDLRPSRHLDSASRSGAAVRYPALLGEFAELLDQVRALSGELELVSAGDTPMTTIGALADAGAVELHRAPMAMGAESGEVPVLTVRDVRSGGGPSGRCDRVPGLVMLRYGDVVVAETVREAPVHVVEEGGAALGPRLLALRPVWGRTDPDFLAGAVGAEAVSSSRTSSGRADVRSLRLPELSLEEQRAYAGVWNRMAQERELLERAAGLGERLAELGGRGLREGELRPRESGT</sequence>
<gene>
    <name evidence="3" type="ordered locus">Ndas_2731</name>
</gene>
<dbReference type="Proteomes" id="UP000002219">
    <property type="component" value="Chromosome 1"/>
</dbReference>
<evidence type="ECO:0000313" key="4">
    <source>
        <dbReference type="Proteomes" id="UP000002219"/>
    </source>
</evidence>
<feature type="domain" description="DNA methylase adenine-specific" evidence="2">
    <location>
        <begin position="134"/>
        <end position="338"/>
    </location>
</feature>
<dbReference type="SUPFAM" id="SSF116734">
    <property type="entry name" value="DNA methylase specificity domain"/>
    <property type="match status" value="1"/>
</dbReference>
<dbReference type="GO" id="GO:0032259">
    <property type="term" value="P:methylation"/>
    <property type="evidence" value="ECO:0007669"/>
    <property type="project" value="UniProtKB-KW"/>
</dbReference>
<dbReference type="InterPro" id="IPR029063">
    <property type="entry name" value="SAM-dependent_MTases_sf"/>
</dbReference>
<dbReference type="RefSeq" id="WP_013153751.1">
    <property type="nucleotide sequence ID" value="NC_014210.1"/>
</dbReference>
<dbReference type="GO" id="GO:0008170">
    <property type="term" value="F:N-methyltransferase activity"/>
    <property type="evidence" value="ECO:0007669"/>
    <property type="project" value="InterPro"/>
</dbReference>
<dbReference type="PROSITE" id="PS00092">
    <property type="entry name" value="N6_MTASE"/>
    <property type="match status" value="1"/>
</dbReference>
<evidence type="ECO:0000256" key="1">
    <source>
        <dbReference type="ARBA" id="ARBA00022747"/>
    </source>
</evidence>
<reference evidence="3 4" key="1">
    <citation type="journal article" date="2010" name="Stand. Genomic Sci.">
        <title>Complete genome sequence of Nocardiopsis dassonvillei type strain (IMRU 509).</title>
        <authorList>
            <person name="Sun H."/>
            <person name="Lapidus A."/>
            <person name="Nolan M."/>
            <person name="Lucas S."/>
            <person name="Del Rio T.G."/>
            <person name="Tice H."/>
            <person name="Cheng J.F."/>
            <person name="Tapia R."/>
            <person name="Han C."/>
            <person name="Goodwin L."/>
            <person name="Pitluck S."/>
            <person name="Pagani I."/>
            <person name="Ivanova N."/>
            <person name="Mavromatis K."/>
            <person name="Mikhailova N."/>
            <person name="Pati A."/>
            <person name="Chen A."/>
            <person name="Palaniappan K."/>
            <person name="Land M."/>
            <person name="Hauser L."/>
            <person name="Chang Y.J."/>
            <person name="Jeffries C.D."/>
            <person name="Djao O.D."/>
            <person name="Rohde M."/>
            <person name="Sikorski J."/>
            <person name="Goker M."/>
            <person name="Woyke T."/>
            <person name="Bristow J."/>
            <person name="Eisen J.A."/>
            <person name="Markowitz V."/>
            <person name="Hugenholtz P."/>
            <person name="Kyrpides N.C."/>
            <person name="Klenk H.P."/>
        </authorList>
    </citation>
    <scope>NUCLEOTIDE SEQUENCE [LARGE SCALE GENOMIC DNA]</scope>
    <source>
        <strain evidence="4">ATCC 23218 / DSM 43111 / CIP 107115 / JCM 7437 / KCTC 9190 / NBRC 14626 / NCTC 10488 / NRRL B-5397 / IMRU 509</strain>
    </source>
</reference>
<dbReference type="CDD" id="cd02440">
    <property type="entry name" value="AdoMet_MTases"/>
    <property type="match status" value="1"/>
</dbReference>
<dbReference type="KEGG" id="nda:Ndas_2731"/>
<organism evidence="3 4">
    <name type="scientific">Nocardiopsis dassonvillei (strain ATCC 23218 / DSM 43111 / CIP 107115 / JCM 7437 / KCTC 9190 / NBRC 14626 / NCTC 10488 / NRRL B-5397 / IMRU 509)</name>
    <name type="common">Actinomadura dassonvillei</name>
    <dbReference type="NCBI Taxonomy" id="446468"/>
    <lineage>
        <taxon>Bacteria</taxon>
        <taxon>Bacillati</taxon>
        <taxon>Actinomycetota</taxon>
        <taxon>Actinomycetes</taxon>
        <taxon>Streptosporangiales</taxon>
        <taxon>Nocardiopsidaceae</taxon>
        <taxon>Nocardiopsis</taxon>
    </lineage>
</organism>
<name>D7AYY2_NOCDD</name>
<keyword evidence="4" id="KW-1185">Reference proteome</keyword>
<dbReference type="REBASE" id="26263">
    <property type="entry name" value="M.NdaDORF2731P"/>
</dbReference>
<dbReference type="EMBL" id="CP002040">
    <property type="protein sequence ID" value="ADH68144.1"/>
    <property type="molecule type" value="Genomic_DNA"/>
</dbReference>
<dbReference type="eggNOG" id="COG0286">
    <property type="taxonomic scope" value="Bacteria"/>
</dbReference>
<proteinExistence type="predicted"/>
<dbReference type="SUPFAM" id="SSF53335">
    <property type="entry name" value="S-adenosyl-L-methionine-dependent methyltransferases"/>
    <property type="match status" value="1"/>
</dbReference>
<keyword evidence="3" id="KW-0808">Transferase</keyword>
<dbReference type="PRINTS" id="PR00507">
    <property type="entry name" value="N12N6MTFRASE"/>
</dbReference>
<dbReference type="PANTHER" id="PTHR42998">
    <property type="entry name" value="TYPE I RESTRICTION ENZYME HINDVIIP M PROTEIN-RELATED"/>
    <property type="match status" value="1"/>
</dbReference>
<evidence type="ECO:0000313" key="3">
    <source>
        <dbReference type="EMBL" id="ADH68144.1"/>
    </source>
</evidence>
<dbReference type="GO" id="GO:0009307">
    <property type="term" value="P:DNA restriction-modification system"/>
    <property type="evidence" value="ECO:0007669"/>
    <property type="project" value="UniProtKB-KW"/>
</dbReference>
<dbReference type="InterPro" id="IPR003356">
    <property type="entry name" value="DNA_methylase_A-5"/>
</dbReference>
<accession>D7AYY2</accession>
<dbReference type="HOGENOM" id="CLU_022127_0_0_11"/>
<dbReference type="PANTHER" id="PTHR42998:SF1">
    <property type="entry name" value="TYPE I RESTRICTION ENZYME HINDI METHYLASE SUBUNIT"/>
    <property type="match status" value="1"/>
</dbReference>
<dbReference type="Pfam" id="PF02384">
    <property type="entry name" value="N6_Mtase"/>
    <property type="match status" value="1"/>
</dbReference>
<evidence type="ECO:0000259" key="2">
    <source>
        <dbReference type="Pfam" id="PF02384"/>
    </source>
</evidence>
<keyword evidence="1" id="KW-0680">Restriction system</keyword>
<dbReference type="InterPro" id="IPR052916">
    <property type="entry name" value="Type-I_RE_MTase_Subunit"/>
</dbReference>
<dbReference type="Gene3D" id="3.40.50.150">
    <property type="entry name" value="Vaccinia Virus protein VP39"/>
    <property type="match status" value="1"/>
</dbReference>
<protein>
    <submittedName>
        <fullName evidence="3">N-6 DNA methylase</fullName>
    </submittedName>
</protein>
<dbReference type="STRING" id="446468.Ndas_2731"/>
<dbReference type="GO" id="GO:0003677">
    <property type="term" value="F:DNA binding"/>
    <property type="evidence" value="ECO:0007669"/>
    <property type="project" value="InterPro"/>
</dbReference>